<evidence type="ECO:0000313" key="1">
    <source>
        <dbReference type="EMBL" id="KAJ3649463.1"/>
    </source>
</evidence>
<organism evidence="1 2">
    <name type="scientific">Zophobas morio</name>
    <dbReference type="NCBI Taxonomy" id="2755281"/>
    <lineage>
        <taxon>Eukaryota</taxon>
        <taxon>Metazoa</taxon>
        <taxon>Ecdysozoa</taxon>
        <taxon>Arthropoda</taxon>
        <taxon>Hexapoda</taxon>
        <taxon>Insecta</taxon>
        <taxon>Pterygota</taxon>
        <taxon>Neoptera</taxon>
        <taxon>Endopterygota</taxon>
        <taxon>Coleoptera</taxon>
        <taxon>Polyphaga</taxon>
        <taxon>Cucujiformia</taxon>
        <taxon>Tenebrionidae</taxon>
        <taxon>Zophobas</taxon>
    </lineage>
</organism>
<gene>
    <name evidence="1" type="ORF">Zmor_021204</name>
</gene>
<evidence type="ECO:0000313" key="2">
    <source>
        <dbReference type="Proteomes" id="UP001168821"/>
    </source>
</evidence>
<reference evidence="1" key="1">
    <citation type="journal article" date="2023" name="G3 (Bethesda)">
        <title>Whole genome assemblies of Zophobas morio and Tenebrio molitor.</title>
        <authorList>
            <person name="Kaur S."/>
            <person name="Stinson S.A."/>
            <person name="diCenzo G.C."/>
        </authorList>
    </citation>
    <scope>NUCLEOTIDE SEQUENCE</scope>
    <source>
        <strain evidence="1">QUZm001</strain>
    </source>
</reference>
<dbReference type="Proteomes" id="UP001168821">
    <property type="component" value="Unassembled WGS sequence"/>
</dbReference>
<comment type="caution">
    <text evidence="1">The sequence shown here is derived from an EMBL/GenBank/DDBJ whole genome shotgun (WGS) entry which is preliminary data.</text>
</comment>
<dbReference type="EMBL" id="JALNTZ010000006">
    <property type="protein sequence ID" value="KAJ3649463.1"/>
    <property type="molecule type" value="Genomic_DNA"/>
</dbReference>
<sequence length="114" mass="13399">MAQTGYHSNFIIDQRVDDFTKKNFETLVERQIGKVSRQLEEEEKVVDSEEIRKMAIAALLETKEWLKLNQKENLRKARRKNVAGSKVQKIEKPVRIDYRKQALIRSQLKVTGEN</sequence>
<dbReference type="AlphaFoldDB" id="A0AA38MAI3"/>
<keyword evidence="2" id="KW-1185">Reference proteome</keyword>
<name>A0AA38MAI3_9CUCU</name>
<protein>
    <submittedName>
        <fullName evidence="1">Uncharacterized protein</fullName>
    </submittedName>
</protein>
<accession>A0AA38MAI3</accession>
<proteinExistence type="predicted"/>